<evidence type="ECO:0000256" key="1">
    <source>
        <dbReference type="SAM" id="Phobius"/>
    </source>
</evidence>
<reference evidence="3" key="1">
    <citation type="submission" date="2020-01" db="EMBL/GenBank/DDBJ databases">
        <title>Insect and environment-associated Actinomycetes.</title>
        <authorList>
            <person name="Currrie C."/>
            <person name="Chevrette M."/>
            <person name="Carlson C."/>
            <person name="Stubbendieck R."/>
            <person name="Wendt-Pienkowski E."/>
        </authorList>
    </citation>
    <scope>NUCLEOTIDE SEQUENCE</scope>
    <source>
        <strain evidence="3">SID14436</strain>
    </source>
</reference>
<dbReference type="Pfam" id="PF23636">
    <property type="entry name" value="DUF7144"/>
    <property type="match status" value="1"/>
</dbReference>
<dbReference type="RefSeq" id="WP_164335433.1">
    <property type="nucleotide sequence ID" value="NZ_JAAGMD010000243.1"/>
</dbReference>
<keyword evidence="1" id="KW-0812">Transmembrane</keyword>
<dbReference type="AlphaFoldDB" id="A0A6G3QSJ8"/>
<evidence type="ECO:0000259" key="2">
    <source>
        <dbReference type="Pfam" id="PF23636"/>
    </source>
</evidence>
<protein>
    <recommendedName>
        <fullName evidence="2">DUF7144 domain-containing protein</fullName>
    </recommendedName>
</protein>
<feature type="domain" description="DUF7144" evidence="2">
    <location>
        <begin position="29"/>
        <end position="139"/>
    </location>
</feature>
<feature type="transmembrane region" description="Helical" evidence="1">
    <location>
        <begin position="21"/>
        <end position="49"/>
    </location>
</feature>
<comment type="caution">
    <text evidence="3">The sequence shown here is derived from an EMBL/GenBank/DDBJ whole genome shotgun (WGS) entry which is preliminary data.</text>
</comment>
<keyword evidence="1" id="KW-0472">Membrane</keyword>
<feature type="transmembrane region" description="Helical" evidence="1">
    <location>
        <begin position="69"/>
        <end position="91"/>
    </location>
</feature>
<gene>
    <name evidence="3" type="ORF">G3I53_08920</name>
</gene>
<sequence>MTAQPHSGPPGGGYRPASPKGAAWAAGGTTFAGVLLLLNGVLAMFQGIAAIVEDDVYARIGDYVYEVSLIGWGWILLVLGIVAAVVGWGILTGREWARATGIALASLSLVAQFLFLPYAPVWSVIMMAINLFVIWSLANAVPTAPPPE</sequence>
<proteinExistence type="predicted"/>
<keyword evidence="1" id="KW-1133">Transmembrane helix</keyword>
<dbReference type="InterPro" id="IPR055568">
    <property type="entry name" value="DUF7144"/>
</dbReference>
<organism evidence="3">
    <name type="scientific">Streptomyces sp. SID14436</name>
    <dbReference type="NCBI Taxonomy" id="2706070"/>
    <lineage>
        <taxon>Bacteria</taxon>
        <taxon>Bacillati</taxon>
        <taxon>Actinomycetota</taxon>
        <taxon>Actinomycetes</taxon>
        <taxon>Kitasatosporales</taxon>
        <taxon>Streptomycetaceae</taxon>
        <taxon>Streptomyces</taxon>
    </lineage>
</organism>
<accession>A0A6G3QSJ8</accession>
<name>A0A6G3QSJ8_9ACTN</name>
<feature type="transmembrane region" description="Helical" evidence="1">
    <location>
        <begin position="121"/>
        <end position="141"/>
    </location>
</feature>
<dbReference type="EMBL" id="JAAGMD010000243">
    <property type="protein sequence ID" value="NEA86160.1"/>
    <property type="molecule type" value="Genomic_DNA"/>
</dbReference>
<evidence type="ECO:0000313" key="3">
    <source>
        <dbReference type="EMBL" id="NEA86160.1"/>
    </source>
</evidence>